<proteinExistence type="predicted"/>
<organism evidence="1 2">
    <name type="scientific">Paramecium sonneborni</name>
    <dbReference type="NCBI Taxonomy" id="65129"/>
    <lineage>
        <taxon>Eukaryota</taxon>
        <taxon>Sar</taxon>
        <taxon>Alveolata</taxon>
        <taxon>Ciliophora</taxon>
        <taxon>Intramacronucleata</taxon>
        <taxon>Oligohymenophorea</taxon>
        <taxon>Peniculida</taxon>
        <taxon>Parameciidae</taxon>
        <taxon>Paramecium</taxon>
    </lineage>
</organism>
<gene>
    <name evidence="1" type="ORF">PSON_ATCC_30995.1.T0280386</name>
</gene>
<keyword evidence="2" id="KW-1185">Reference proteome</keyword>
<dbReference type="AlphaFoldDB" id="A0A8S1LXQ6"/>
<dbReference type="EMBL" id="CAJJDN010000028">
    <property type="protein sequence ID" value="CAD8072029.1"/>
    <property type="molecule type" value="Genomic_DNA"/>
</dbReference>
<comment type="caution">
    <text evidence="1">The sequence shown here is derived from an EMBL/GenBank/DDBJ whole genome shotgun (WGS) entry which is preliminary data.</text>
</comment>
<accession>A0A8S1LXQ6</accession>
<evidence type="ECO:0000313" key="1">
    <source>
        <dbReference type="EMBL" id="CAD8072029.1"/>
    </source>
</evidence>
<dbReference type="Proteomes" id="UP000692954">
    <property type="component" value="Unassembled WGS sequence"/>
</dbReference>
<evidence type="ECO:0000313" key="2">
    <source>
        <dbReference type="Proteomes" id="UP000692954"/>
    </source>
</evidence>
<protein>
    <submittedName>
        <fullName evidence="1">Uncharacterized protein</fullName>
    </submittedName>
</protein>
<name>A0A8S1LXQ6_9CILI</name>
<reference evidence="1" key="1">
    <citation type="submission" date="2021-01" db="EMBL/GenBank/DDBJ databases">
        <authorList>
            <consortium name="Genoscope - CEA"/>
            <person name="William W."/>
        </authorList>
    </citation>
    <scope>NUCLEOTIDE SEQUENCE</scope>
</reference>
<sequence>MTNLRMHKHYLMFSVVQCIQQLTQNKILYIIKSKGEHGNRSRNNIDISNDDRYLYQNNCRKRILFQRLLEYH</sequence>